<proteinExistence type="predicted"/>
<dbReference type="EMBL" id="JABXBU010000030">
    <property type="protein sequence ID" value="KAF8785569.1"/>
    <property type="molecule type" value="Genomic_DNA"/>
</dbReference>
<reference evidence="2" key="2">
    <citation type="submission" date="2020-06" db="EMBL/GenBank/DDBJ databases">
        <authorList>
            <person name="Sheffer M."/>
        </authorList>
    </citation>
    <scope>NUCLEOTIDE SEQUENCE</scope>
</reference>
<organism evidence="2 3">
    <name type="scientific">Argiope bruennichi</name>
    <name type="common">Wasp spider</name>
    <name type="synonym">Aranea bruennichi</name>
    <dbReference type="NCBI Taxonomy" id="94029"/>
    <lineage>
        <taxon>Eukaryota</taxon>
        <taxon>Metazoa</taxon>
        <taxon>Ecdysozoa</taxon>
        <taxon>Arthropoda</taxon>
        <taxon>Chelicerata</taxon>
        <taxon>Arachnida</taxon>
        <taxon>Araneae</taxon>
        <taxon>Araneomorphae</taxon>
        <taxon>Entelegynae</taxon>
        <taxon>Araneoidea</taxon>
        <taxon>Araneidae</taxon>
        <taxon>Argiope</taxon>
    </lineage>
</organism>
<feature type="compositionally biased region" description="Basic residues" evidence="1">
    <location>
        <begin position="73"/>
        <end position="82"/>
    </location>
</feature>
<accession>A0A8T0F808</accession>
<keyword evidence="3" id="KW-1185">Reference proteome</keyword>
<feature type="region of interest" description="Disordered" evidence="1">
    <location>
        <begin position="54"/>
        <end position="82"/>
    </location>
</feature>
<evidence type="ECO:0000256" key="1">
    <source>
        <dbReference type="SAM" id="MobiDB-lite"/>
    </source>
</evidence>
<comment type="caution">
    <text evidence="2">The sequence shown here is derived from an EMBL/GenBank/DDBJ whole genome shotgun (WGS) entry which is preliminary data.</text>
</comment>
<feature type="compositionally biased region" description="Basic and acidic residues" evidence="1">
    <location>
        <begin position="54"/>
        <end position="64"/>
    </location>
</feature>
<gene>
    <name evidence="2" type="ORF">HNY73_011087</name>
</gene>
<dbReference type="AlphaFoldDB" id="A0A8T0F808"/>
<sequence>MEGIPSCSRFTIPESGFTISLNCPVSSLTRETFYETMADTLEIVKVKFLDHLPPDVEEDKRKQPEGPSPSPKPSKKAKKIIV</sequence>
<reference evidence="2" key="1">
    <citation type="journal article" date="2020" name="bioRxiv">
        <title>Chromosome-level reference genome of the European wasp spider Argiope bruennichi: a resource for studies on range expansion and evolutionary adaptation.</title>
        <authorList>
            <person name="Sheffer M.M."/>
            <person name="Hoppe A."/>
            <person name="Krehenwinkel H."/>
            <person name="Uhl G."/>
            <person name="Kuss A.W."/>
            <person name="Jensen L."/>
            <person name="Jensen C."/>
            <person name="Gillespie R.G."/>
            <person name="Hoff K.J."/>
            <person name="Prost S."/>
        </authorList>
    </citation>
    <scope>NUCLEOTIDE SEQUENCE</scope>
</reference>
<evidence type="ECO:0000313" key="3">
    <source>
        <dbReference type="Proteomes" id="UP000807504"/>
    </source>
</evidence>
<protein>
    <submittedName>
        <fullName evidence="2">Uncharacterized protein</fullName>
    </submittedName>
</protein>
<dbReference type="Proteomes" id="UP000807504">
    <property type="component" value="Unassembled WGS sequence"/>
</dbReference>
<evidence type="ECO:0000313" key="2">
    <source>
        <dbReference type="EMBL" id="KAF8785569.1"/>
    </source>
</evidence>
<name>A0A8T0F808_ARGBR</name>